<sequence length="308" mass="31880">MRHTVWLAAACLVLSACAGASQTPRAASSTSSTSSTSTTTAAPSTTTTTTATKRPSPTKKPSPVKTQTPKPSPKPSASKPRTSLKGDPNDAFAFAPLSNPGNVTIEGSVSSYKAWSTSKVLVVAAFLDAACDGDPAKASAQQKRWVTAALTASDGDAVVALRNDIPGSPGAAITRVLRSIGDTRTVAPDASQGGMQWTIREQVRFMAALSSGRVVSKSASAYILSSMRPISAHRWGLGTIGAGPFKGGWLRSDTVTRQMGIVDGYAVAIITDHQGPAVVQTDGDAAHVEQMNYLAKVLKRRLALESGG</sequence>
<evidence type="ECO:0008006" key="5">
    <source>
        <dbReference type="Google" id="ProtNLM"/>
    </source>
</evidence>
<dbReference type="InterPro" id="IPR012338">
    <property type="entry name" value="Beta-lactam/transpept-like"/>
</dbReference>
<proteinExistence type="predicted"/>
<gene>
    <name evidence="3" type="ORF">SAMN04489867_2766</name>
</gene>
<accession>A0A1H0TE11</accession>
<protein>
    <recommendedName>
        <fullName evidence="5">Beta-lactamase class A</fullName>
    </recommendedName>
</protein>
<name>A0A1H0TE11_9MICO</name>
<evidence type="ECO:0000313" key="3">
    <source>
        <dbReference type="EMBL" id="SDP52244.1"/>
    </source>
</evidence>
<evidence type="ECO:0000256" key="1">
    <source>
        <dbReference type="SAM" id="MobiDB-lite"/>
    </source>
</evidence>
<dbReference type="AlphaFoldDB" id="A0A1H0TE11"/>
<evidence type="ECO:0000313" key="4">
    <source>
        <dbReference type="Proteomes" id="UP000199077"/>
    </source>
</evidence>
<organism evidence="3 4">
    <name type="scientific">Pedococcus dokdonensis</name>
    <dbReference type="NCBI Taxonomy" id="443156"/>
    <lineage>
        <taxon>Bacteria</taxon>
        <taxon>Bacillati</taxon>
        <taxon>Actinomycetota</taxon>
        <taxon>Actinomycetes</taxon>
        <taxon>Micrococcales</taxon>
        <taxon>Intrasporangiaceae</taxon>
        <taxon>Pedococcus</taxon>
    </lineage>
</organism>
<dbReference type="PROSITE" id="PS51257">
    <property type="entry name" value="PROKAR_LIPOPROTEIN"/>
    <property type="match status" value="1"/>
</dbReference>
<feature type="signal peptide" evidence="2">
    <location>
        <begin position="1"/>
        <end position="26"/>
    </location>
</feature>
<feature type="region of interest" description="Disordered" evidence="1">
    <location>
        <begin position="22"/>
        <end position="97"/>
    </location>
</feature>
<reference evidence="4" key="1">
    <citation type="submission" date="2016-10" db="EMBL/GenBank/DDBJ databases">
        <authorList>
            <person name="Varghese N."/>
            <person name="Submissions S."/>
        </authorList>
    </citation>
    <scope>NUCLEOTIDE SEQUENCE [LARGE SCALE GENOMIC DNA]</scope>
    <source>
        <strain evidence="4">DSM 22329</strain>
    </source>
</reference>
<keyword evidence="2" id="KW-0732">Signal</keyword>
<dbReference type="EMBL" id="LT629711">
    <property type="protein sequence ID" value="SDP52244.1"/>
    <property type="molecule type" value="Genomic_DNA"/>
</dbReference>
<dbReference type="STRING" id="443156.SAMN04489867_2766"/>
<keyword evidence="4" id="KW-1185">Reference proteome</keyword>
<feature type="chain" id="PRO_5009251775" description="Beta-lactamase class A" evidence="2">
    <location>
        <begin position="27"/>
        <end position="308"/>
    </location>
</feature>
<dbReference type="SUPFAM" id="SSF56601">
    <property type="entry name" value="beta-lactamase/transpeptidase-like"/>
    <property type="match status" value="1"/>
</dbReference>
<dbReference type="Gene3D" id="3.40.710.10">
    <property type="entry name" value="DD-peptidase/beta-lactamase superfamily"/>
    <property type="match status" value="1"/>
</dbReference>
<feature type="compositionally biased region" description="Low complexity" evidence="1">
    <location>
        <begin position="22"/>
        <end position="83"/>
    </location>
</feature>
<evidence type="ECO:0000256" key="2">
    <source>
        <dbReference type="SAM" id="SignalP"/>
    </source>
</evidence>
<dbReference type="Proteomes" id="UP000199077">
    <property type="component" value="Chromosome I"/>
</dbReference>